<keyword evidence="4" id="KW-0396">Initiation factor</keyword>
<keyword evidence="4" id="KW-0648">Protein biosynthesis</keyword>
<evidence type="ECO:0000256" key="1">
    <source>
        <dbReference type="ARBA" id="ARBA00022884"/>
    </source>
</evidence>
<keyword evidence="1 2" id="KW-0694">RNA-binding</keyword>
<evidence type="ECO:0000259" key="3">
    <source>
        <dbReference type="PROSITE" id="PS50102"/>
    </source>
</evidence>
<organism evidence="4 5">
    <name type="scientific">Trifolium medium</name>
    <dbReference type="NCBI Taxonomy" id="97028"/>
    <lineage>
        <taxon>Eukaryota</taxon>
        <taxon>Viridiplantae</taxon>
        <taxon>Streptophyta</taxon>
        <taxon>Embryophyta</taxon>
        <taxon>Tracheophyta</taxon>
        <taxon>Spermatophyta</taxon>
        <taxon>Magnoliopsida</taxon>
        <taxon>eudicotyledons</taxon>
        <taxon>Gunneridae</taxon>
        <taxon>Pentapetalae</taxon>
        <taxon>rosids</taxon>
        <taxon>fabids</taxon>
        <taxon>Fabales</taxon>
        <taxon>Fabaceae</taxon>
        <taxon>Papilionoideae</taxon>
        <taxon>50 kb inversion clade</taxon>
        <taxon>NPAAA clade</taxon>
        <taxon>Hologalegina</taxon>
        <taxon>IRL clade</taxon>
        <taxon>Trifolieae</taxon>
        <taxon>Trifolium</taxon>
    </lineage>
</organism>
<dbReference type="EMBL" id="LXQA010526748">
    <property type="protein sequence ID" value="MCI57308.1"/>
    <property type="molecule type" value="Genomic_DNA"/>
</dbReference>
<dbReference type="InterPro" id="IPR012677">
    <property type="entry name" value="Nucleotide-bd_a/b_plait_sf"/>
</dbReference>
<dbReference type="Proteomes" id="UP000265520">
    <property type="component" value="Unassembled WGS sequence"/>
</dbReference>
<feature type="non-terminal residue" evidence="4">
    <location>
        <position position="1"/>
    </location>
</feature>
<accession>A0A392T8C7</accession>
<evidence type="ECO:0000313" key="4">
    <source>
        <dbReference type="EMBL" id="MCI57308.1"/>
    </source>
</evidence>
<protein>
    <submittedName>
        <fullName evidence="4">Eukaryotic translation initiation factor 3 subunit G-like</fullName>
    </submittedName>
</protein>
<comment type="caution">
    <text evidence="4">The sequence shown here is derived from an EMBL/GenBank/DDBJ whole genome shotgun (WGS) entry which is preliminary data.</text>
</comment>
<feature type="non-terminal residue" evidence="4">
    <location>
        <position position="92"/>
    </location>
</feature>
<dbReference type="Pfam" id="PF00076">
    <property type="entry name" value="RRM_1"/>
    <property type="match status" value="1"/>
</dbReference>
<dbReference type="Gene3D" id="3.30.70.330">
    <property type="match status" value="1"/>
</dbReference>
<dbReference type="PROSITE" id="PS50102">
    <property type="entry name" value="RRM"/>
    <property type="match status" value="1"/>
</dbReference>
<reference evidence="4 5" key="1">
    <citation type="journal article" date="2018" name="Front. Plant Sci.">
        <title>Red Clover (Trifolium pratense) and Zigzag Clover (T. medium) - A Picture of Genomic Similarities and Differences.</title>
        <authorList>
            <person name="Dluhosova J."/>
            <person name="Istvanek J."/>
            <person name="Nedelnik J."/>
            <person name="Repkova J."/>
        </authorList>
    </citation>
    <scope>NUCLEOTIDE SEQUENCE [LARGE SCALE GENOMIC DNA]</scope>
    <source>
        <strain evidence="5">cv. 10/8</strain>
        <tissue evidence="4">Leaf</tissue>
    </source>
</reference>
<dbReference type="InterPro" id="IPR035979">
    <property type="entry name" value="RBD_domain_sf"/>
</dbReference>
<dbReference type="SMART" id="SM00360">
    <property type="entry name" value="RRM"/>
    <property type="match status" value="1"/>
</dbReference>
<dbReference type="GO" id="GO:0003743">
    <property type="term" value="F:translation initiation factor activity"/>
    <property type="evidence" value="ECO:0007669"/>
    <property type="project" value="UniProtKB-KW"/>
</dbReference>
<name>A0A392T8C7_9FABA</name>
<dbReference type="InterPro" id="IPR000504">
    <property type="entry name" value="RRM_dom"/>
</dbReference>
<dbReference type="GO" id="GO:0003723">
    <property type="term" value="F:RNA binding"/>
    <property type="evidence" value="ECO:0007669"/>
    <property type="project" value="UniProtKB-UniRule"/>
</dbReference>
<keyword evidence="5" id="KW-1185">Reference proteome</keyword>
<dbReference type="AlphaFoldDB" id="A0A392T8C7"/>
<sequence>EMAAKSDDKTLVVSNITREIREEADFLKLFEPFGEVSSAKLAPARHDGTVLGAVGFVTFVSKEDAERAMNTLNGYGPRGWDQRTLTLDWASI</sequence>
<evidence type="ECO:0000256" key="2">
    <source>
        <dbReference type="PROSITE-ProRule" id="PRU00176"/>
    </source>
</evidence>
<proteinExistence type="predicted"/>
<dbReference type="SUPFAM" id="SSF54928">
    <property type="entry name" value="RNA-binding domain, RBD"/>
    <property type="match status" value="1"/>
</dbReference>
<feature type="domain" description="RRM" evidence="3">
    <location>
        <begin position="9"/>
        <end position="92"/>
    </location>
</feature>
<evidence type="ECO:0000313" key="5">
    <source>
        <dbReference type="Proteomes" id="UP000265520"/>
    </source>
</evidence>
<dbReference type="PANTHER" id="PTHR10352">
    <property type="entry name" value="EUKARYOTIC TRANSLATION INITIATION FACTOR 3 SUBUNIT G"/>
    <property type="match status" value="1"/>
</dbReference>